<proteinExistence type="predicted"/>
<dbReference type="GO" id="GO:0016811">
    <property type="term" value="F:hydrolase activity, acting on carbon-nitrogen (but not peptide) bonds, in linear amides"/>
    <property type="evidence" value="ECO:0007669"/>
    <property type="project" value="TreeGrafter"/>
</dbReference>
<dbReference type="SUPFAM" id="SSF102588">
    <property type="entry name" value="LmbE-like"/>
    <property type="match status" value="1"/>
</dbReference>
<accession>K4IX30</accession>
<dbReference type="EMBL" id="CP003879">
    <property type="protein sequence ID" value="AFU69995.1"/>
    <property type="molecule type" value="Genomic_DNA"/>
</dbReference>
<reference evidence="1" key="2">
    <citation type="submission" date="2012-09" db="EMBL/GenBank/DDBJ databases">
        <title>The complete sequence of Psychroflexus torquis an extreme psychrophile from sea-ice that is stimulated by light.</title>
        <authorList>
            <person name="Feng S."/>
            <person name="Powell S.M."/>
            <person name="Bowman J.P."/>
        </authorList>
    </citation>
    <scope>NUCLEOTIDE SEQUENCE [LARGE SCALE GENOMIC DNA]</scope>
    <source>
        <strain evidence="1">ATCC 700755</strain>
    </source>
</reference>
<reference evidence="1" key="1">
    <citation type="submission" date="2006-03" db="EMBL/GenBank/DDBJ databases">
        <authorList>
            <person name="Bowman J."/>
            <person name="Ferriera S."/>
            <person name="Johnson J."/>
            <person name="Kravitz S."/>
            <person name="Halpern A."/>
            <person name="Remington K."/>
            <person name="Beeson K."/>
            <person name="Tran B."/>
            <person name="Rogers Y.-H."/>
            <person name="Friedman R."/>
            <person name="Venter J.C."/>
        </authorList>
    </citation>
    <scope>NUCLEOTIDE SEQUENCE [LARGE SCALE GENOMIC DNA]</scope>
    <source>
        <strain evidence="1">ATCC 700755</strain>
    </source>
</reference>
<organism evidence="1 2">
    <name type="scientific">Psychroflexus torquis (strain ATCC 700755 / CIP 106069 / ACAM 623)</name>
    <dbReference type="NCBI Taxonomy" id="313595"/>
    <lineage>
        <taxon>Bacteria</taxon>
        <taxon>Pseudomonadati</taxon>
        <taxon>Bacteroidota</taxon>
        <taxon>Flavobacteriia</taxon>
        <taxon>Flavobacteriales</taxon>
        <taxon>Flavobacteriaceae</taxon>
        <taxon>Psychroflexus</taxon>
    </lineage>
</organism>
<dbReference type="Gene3D" id="3.40.50.10320">
    <property type="entry name" value="LmbE-like"/>
    <property type="match status" value="1"/>
</dbReference>
<name>K4IX30_PSYTT</name>
<gene>
    <name evidence="1" type="ordered locus">P700755_003354</name>
</gene>
<dbReference type="Pfam" id="PF02585">
    <property type="entry name" value="PIG-L"/>
    <property type="match status" value="1"/>
</dbReference>
<dbReference type="GO" id="GO:0071793">
    <property type="term" value="P:bacillithiol biosynthetic process"/>
    <property type="evidence" value="ECO:0007669"/>
    <property type="project" value="InterPro"/>
</dbReference>
<evidence type="ECO:0000313" key="2">
    <source>
        <dbReference type="Proteomes" id="UP000008514"/>
    </source>
</evidence>
<keyword evidence="2" id="KW-1185">Reference proteome</keyword>
<dbReference type="InterPro" id="IPR003737">
    <property type="entry name" value="GlcNAc_PI_deacetylase-related"/>
</dbReference>
<dbReference type="AlphaFoldDB" id="K4IX30"/>
<dbReference type="OrthoDB" id="9778719at2"/>
<dbReference type="eggNOG" id="COG2120">
    <property type="taxonomic scope" value="Bacteria"/>
</dbReference>
<protein>
    <submittedName>
        <fullName evidence="1">Bacillithiol biosynthesis deacetylase BshB1</fullName>
    </submittedName>
</protein>
<dbReference type="RefSeq" id="WP_015025542.1">
    <property type="nucleotide sequence ID" value="NC_018721.1"/>
</dbReference>
<dbReference type="InterPro" id="IPR024078">
    <property type="entry name" value="LmbE-like_dom_sf"/>
</dbReference>
<dbReference type="Proteomes" id="UP000008514">
    <property type="component" value="Chromosome"/>
</dbReference>
<dbReference type="KEGG" id="ptq:P700755_003354"/>
<dbReference type="NCBIfam" id="TIGR04001">
    <property type="entry name" value="thiol_BshB1"/>
    <property type="match status" value="1"/>
</dbReference>
<dbReference type="GO" id="GO:0019213">
    <property type="term" value="F:deacetylase activity"/>
    <property type="evidence" value="ECO:0007669"/>
    <property type="project" value="InterPro"/>
</dbReference>
<dbReference type="HOGENOM" id="CLU_049311_3_1_10"/>
<dbReference type="InterPro" id="IPR023842">
    <property type="entry name" value="Bacillithiol_biosynth_BshB1"/>
</dbReference>
<dbReference type="STRING" id="313595.P700755_003354"/>
<dbReference type="PANTHER" id="PTHR12993">
    <property type="entry name" value="N-ACETYLGLUCOSAMINYL-PHOSPHATIDYLINOSITOL DE-N-ACETYLASE-RELATED"/>
    <property type="match status" value="1"/>
</dbReference>
<sequence length="238" mass="26908">MKLDILAIGAHPDDIELSCSGTLAKEVEKGKKVGILDLTRGELGTRGTAETRDQEAKDAAGILGVRMRKNLEFSDGFFSNNTAHQLEIIKILRKYRPEVILCNAIHDRHIDHGKGSRLVSDACFLSGLKKIETVYEGNFQKEWRPKHIYHYIQWYDIEPDFVVDISGFMEKKLESVKAYKTQFFDQGSNEPNTPISSSNFIDSVTYRARNLGRIIGTEHGEGFTVERYPAVDSILDLI</sequence>
<evidence type="ECO:0000313" key="1">
    <source>
        <dbReference type="EMBL" id="AFU69995.1"/>
    </source>
</evidence>
<dbReference type="PANTHER" id="PTHR12993:SF30">
    <property type="entry name" value="N-ACETYL-ALPHA-D-GLUCOSAMINYL L-MALATE DEACETYLASE 1"/>
    <property type="match status" value="1"/>
</dbReference>